<dbReference type="AlphaFoldDB" id="A0A936YNH6"/>
<keyword evidence="2" id="KW-1185">Reference proteome</keyword>
<evidence type="ECO:0000313" key="2">
    <source>
        <dbReference type="Proteomes" id="UP000633219"/>
    </source>
</evidence>
<dbReference type="EMBL" id="JAEQNC010000006">
    <property type="protein sequence ID" value="MBL0372738.1"/>
    <property type="molecule type" value="Genomic_DNA"/>
</dbReference>
<gene>
    <name evidence="1" type="ORF">JJB09_11920</name>
</gene>
<comment type="caution">
    <text evidence="1">The sequence shown here is derived from an EMBL/GenBank/DDBJ whole genome shotgun (WGS) entry which is preliminary data.</text>
</comment>
<organism evidence="1 2">
    <name type="scientific">Rhizobium setariae</name>
    <dbReference type="NCBI Taxonomy" id="2801340"/>
    <lineage>
        <taxon>Bacteria</taxon>
        <taxon>Pseudomonadati</taxon>
        <taxon>Pseudomonadota</taxon>
        <taxon>Alphaproteobacteria</taxon>
        <taxon>Hyphomicrobiales</taxon>
        <taxon>Rhizobiaceae</taxon>
        <taxon>Rhizobium/Agrobacterium group</taxon>
        <taxon>Rhizobium</taxon>
    </lineage>
</organism>
<reference evidence="1" key="1">
    <citation type="submission" date="2021-01" db="EMBL/GenBank/DDBJ databases">
        <title>Rhizobium sp. strain KVB221 16S ribosomal RNA gene Genome sequencing and assembly.</title>
        <authorList>
            <person name="Kang M."/>
        </authorList>
    </citation>
    <scope>NUCLEOTIDE SEQUENCE</scope>
    <source>
        <strain evidence="1">KVB221</strain>
    </source>
</reference>
<proteinExistence type="predicted"/>
<sequence length="54" mass="5798">MGSAGAGDTALSVGYVSGTTFGMVMYFKQPDGQWQGVWTYSGSNKASSENWLRK</sequence>
<dbReference type="RefSeq" id="WP_201658026.1">
    <property type="nucleotide sequence ID" value="NZ_JAEQNC010000006.1"/>
</dbReference>
<accession>A0A936YNH6</accession>
<protein>
    <submittedName>
        <fullName evidence="1">Uncharacterized protein</fullName>
    </submittedName>
</protein>
<evidence type="ECO:0000313" key="1">
    <source>
        <dbReference type="EMBL" id="MBL0372738.1"/>
    </source>
</evidence>
<name>A0A936YNH6_9HYPH</name>
<dbReference type="Proteomes" id="UP000633219">
    <property type="component" value="Unassembled WGS sequence"/>
</dbReference>